<reference evidence="2" key="1">
    <citation type="journal article" date="2024" name="Proc. Natl. Acad. Sci. U.S.A.">
        <title>Extraordinary preservation of gene collinearity over three hundred million years revealed in homosporous lycophytes.</title>
        <authorList>
            <person name="Li C."/>
            <person name="Wickell D."/>
            <person name="Kuo L.Y."/>
            <person name="Chen X."/>
            <person name="Nie B."/>
            <person name="Liao X."/>
            <person name="Peng D."/>
            <person name="Ji J."/>
            <person name="Jenkins J."/>
            <person name="Williams M."/>
            <person name="Shu S."/>
            <person name="Plott C."/>
            <person name="Barry K."/>
            <person name="Rajasekar S."/>
            <person name="Grimwood J."/>
            <person name="Han X."/>
            <person name="Sun S."/>
            <person name="Hou Z."/>
            <person name="He W."/>
            <person name="Dai G."/>
            <person name="Sun C."/>
            <person name="Schmutz J."/>
            <person name="Leebens-Mack J.H."/>
            <person name="Li F.W."/>
            <person name="Wang L."/>
        </authorList>
    </citation>
    <scope>NUCLEOTIDE SEQUENCE [LARGE SCALE GENOMIC DNA]</scope>
    <source>
        <strain evidence="2">cv. PW_Plant_1</strain>
    </source>
</reference>
<name>A0ACC2E569_DIPCM</name>
<keyword evidence="2" id="KW-1185">Reference proteome</keyword>
<gene>
    <name evidence="1" type="ORF">O6H91_03G033500</name>
</gene>
<protein>
    <submittedName>
        <fullName evidence="1">Uncharacterized protein</fullName>
    </submittedName>
</protein>
<comment type="caution">
    <text evidence="1">The sequence shown here is derived from an EMBL/GenBank/DDBJ whole genome shotgun (WGS) entry which is preliminary data.</text>
</comment>
<sequence>MAGNQAATIFLSNLDEKVHERLLYEVMVQAGPLVKVYIPQDKDTKQNKGYGFAEYETEESAEYALKLFSGLVSFHNRPVKFSISASEKPAQTLENWKAIPNRLPSPPVHALVPINKTWNSSNGPCSIPLHSIVPGEQNMRNSLPNRATHPIFPAKENAEGLLKRCQTVHDMTVKTQQPPQSPFFPTQDKFSSTGPLHRPGAICLPNFFTHEQSIEEKLNRSSSILAHSLSPINTALLYAAGTHNILDHPIFPQKLVFSPHGRAHLTGHAGSSFPLQGHNLRTTAFIQDGAAHLTPIGQRGIQAHTLNPGYHHLHQSY</sequence>
<accession>A0ACC2E569</accession>
<dbReference type="Proteomes" id="UP001162992">
    <property type="component" value="Chromosome 3"/>
</dbReference>
<proteinExistence type="predicted"/>
<organism evidence="1 2">
    <name type="scientific">Diphasiastrum complanatum</name>
    <name type="common">Issler's clubmoss</name>
    <name type="synonym">Lycopodium complanatum</name>
    <dbReference type="NCBI Taxonomy" id="34168"/>
    <lineage>
        <taxon>Eukaryota</taxon>
        <taxon>Viridiplantae</taxon>
        <taxon>Streptophyta</taxon>
        <taxon>Embryophyta</taxon>
        <taxon>Tracheophyta</taxon>
        <taxon>Lycopodiopsida</taxon>
        <taxon>Lycopodiales</taxon>
        <taxon>Lycopodiaceae</taxon>
        <taxon>Lycopodioideae</taxon>
        <taxon>Diphasiastrum</taxon>
    </lineage>
</organism>
<dbReference type="EMBL" id="CM055094">
    <property type="protein sequence ID" value="KAJ7561564.1"/>
    <property type="molecule type" value="Genomic_DNA"/>
</dbReference>
<evidence type="ECO:0000313" key="1">
    <source>
        <dbReference type="EMBL" id="KAJ7561564.1"/>
    </source>
</evidence>
<evidence type="ECO:0000313" key="2">
    <source>
        <dbReference type="Proteomes" id="UP001162992"/>
    </source>
</evidence>